<proteinExistence type="predicted"/>
<accession>A0AAN7V626</accession>
<keyword evidence="3" id="KW-1185">Reference proteome</keyword>
<sequence length="77" mass="8548">MSITRRLDGHFILLLGTLQSSCLDSNYNFSYDGPFCHGRRTEGSSQRICELIGGCMPAKTTVVLRRPDRANDTVVKA</sequence>
<feature type="signal peptide" evidence="1">
    <location>
        <begin position="1"/>
        <end position="22"/>
    </location>
</feature>
<dbReference type="EMBL" id="JAWHQM010000095">
    <property type="protein sequence ID" value="KAK5637174.1"/>
    <property type="molecule type" value="Genomic_DNA"/>
</dbReference>
<evidence type="ECO:0000313" key="3">
    <source>
        <dbReference type="Proteomes" id="UP001305414"/>
    </source>
</evidence>
<name>A0AAN7V626_9PEZI</name>
<reference evidence="2 3" key="1">
    <citation type="submission" date="2023-10" db="EMBL/GenBank/DDBJ databases">
        <title>Draft genome sequence of Xylaria bambusicola isolate GMP-LS, the root and basal stem rot pathogen of sugarcane in Indonesia.</title>
        <authorList>
            <person name="Selvaraj P."/>
            <person name="Muralishankar V."/>
            <person name="Muruganantham S."/>
            <person name="Sp S."/>
            <person name="Haryani S."/>
            <person name="Lau K.J.X."/>
            <person name="Naqvi N.I."/>
        </authorList>
    </citation>
    <scope>NUCLEOTIDE SEQUENCE [LARGE SCALE GENOMIC DNA]</scope>
    <source>
        <strain evidence="2">GMP-LS</strain>
    </source>
</reference>
<dbReference type="Proteomes" id="UP001305414">
    <property type="component" value="Unassembled WGS sequence"/>
</dbReference>
<feature type="chain" id="PRO_5043032520" description="Secreted protein" evidence="1">
    <location>
        <begin position="23"/>
        <end position="77"/>
    </location>
</feature>
<comment type="caution">
    <text evidence="2">The sequence shown here is derived from an EMBL/GenBank/DDBJ whole genome shotgun (WGS) entry which is preliminary data.</text>
</comment>
<dbReference type="AlphaFoldDB" id="A0AAN7V626"/>
<protein>
    <recommendedName>
        <fullName evidence="4">Secreted protein</fullName>
    </recommendedName>
</protein>
<evidence type="ECO:0000313" key="2">
    <source>
        <dbReference type="EMBL" id="KAK5637174.1"/>
    </source>
</evidence>
<evidence type="ECO:0000256" key="1">
    <source>
        <dbReference type="SAM" id="SignalP"/>
    </source>
</evidence>
<organism evidence="2 3">
    <name type="scientific">Xylaria bambusicola</name>
    <dbReference type="NCBI Taxonomy" id="326684"/>
    <lineage>
        <taxon>Eukaryota</taxon>
        <taxon>Fungi</taxon>
        <taxon>Dikarya</taxon>
        <taxon>Ascomycota</taxon>
        <taxon>Pezizomycotina</taxon>
        <taxon>Sordariomycetes</taxon>
        <taxon>Xylariomycetidae</taxon>
        <taxon>Xylariales</taxon>
        <taxon>Xylariaceae</taxon>
        <taxon>Xylaria</taxon>
    </lineage>
</organism>
<gene>
    <name evidence="2" type="ORF">RRF57_012886</name>
</gene>
<evidence type="ECO:0008006" key="4">
    <source>
        <dbReference type="Google" id="ProtNLM"/>
    </source>
</evidence>
<keyword evidence="1" id="KW-0732">Signal</keyword>